<feature type="transmembrane region" description="Helical" evidence="5">
    <location>
        <begin position="126"/>
        <end position="143"/>
    </location>
</feature>
<dbReference type="InterPro" id="IPR036259">
    <property type="entry name" value="MFS_trans_sf"/>
</dbReference>
<keyword evidence="2 5" id="KW-0812">Transmembrane</keyword>
<evidence type="ECO:0000256" key="5">
    <source>
        <dbReference type="SAM" id="Phobius"/>
    </source>
</evidence>
<feature type="transmembrane region" description="Helical" evidence="5">
    <location>
        <begin position="22"/>
        <end position="46"/>
    </location>
</feature>
<dbReference type="PROSITE" id="PS00217">
    <property type="entry name" value="SUGAR_TRANSPORT_2"/>
    <property type="match status" value="1"/>
</dbReference>
<dbReference type="InterPro" id="IPR011701">
    <property type="entry name" value="MFS"/>
</dbReference>
<dbReference type="Pfam" id="PF07690">
    <property type="entry name" value="MFS_1"/>
    <property type="match status" value="1"/>
</dbReference>
<feature type="domain" description="Major facilitator superfamily (MFS) profile" evidence="6">
    <location>
        <begin position="25"/>
        <end position="417"/>
    </location>
</feature>
<feature type="transmembrane region" description="Helical" evidence="5">
    <location>
        <begin position="369"/>
        <end position="388"/>
    </location>
</feature>
<reference evidence="7 8" key="1">
    <citation type="submission" date="2024-09" db="EMBL/GenBank/DDBJ databases">
        <authorList>
            <person name="Sun Q."/>
            <person name="Mori K."/>
        </authorList>
    </citation>
    <scope>NUCLEOTIDE SEQUENCE [LARGE SCALE GENOMIC DNA]</scope>
    <source>
        <strain evidence="7 8">TBRC 0563</strain>
    </source>
</reference>
<dbReference type="SUPFAM" id="SSF103473">
    <property type="entry name" value="MFS general substrate transporter"/>
    <property type="match status" value="1"/>
</dbReference>
<keyword evidence="4 5" id="KW-0472">Membrane</keyword>
<comment type="caution">
    <text evidence="7">The sequence shown here is derived from an EMBL/GenBank/DDBJ whole genome shotgun (WGS) entry which is preliminary data.</text>
</comment>
<keyword evidence="8" id="KW-1185">Reference proteome</keyword>
<accession>A0ABV5YDD0</accession>
<feature type="transmembrane region" description="Helical" evidence="5">
    <location>
        <begin position="155"/>
        <end position="177"/>
    </location>
</feature>
<name>A0ABV5YDD0_9ACTN</name>
<evidence type="ECO:0000256" key="1">
    <source>
        <dbReference type="ARBA" id="ARBA00004651"/>
    </source>
</evidence>
<dbReference type="PANTHER" id="PTHR23508">
    <property type="entry name" value="CARBOXYLIC ACID TRANSPORTER PROTEIN HOMOLOG"/>
    <property type="match status" value="1"/>
</dbReference>
<gene>
    <name evidence="7" type="ORF">ACFFNX_12560</name>
</gene>
<feature type="transmembrane region" description="Helical" evidence="5">
    <location>
        <begin position="271"/>
        <end position="294"/>
    </location>
</feature>
<dbReference type="RefSeq" id="WP_378199838.1">
    <property type="nucleotide sequence ID" value="NZ_JBHLZP010000071.1"/>
</dbReference>
<organism evidence="7 8">
    <name type="scientific">Actinoallomurus acaciae</name>
    <dbReference type="NCBI Taxonomy" id="502577"/>
    <lineage>
        <taxon>Bacteria</taxon>
        <taxon>Bacillati</taxon>
        <taxon>Actinomycetota</taxon>
        <taxon>Actinomycetes</taxon>
        <taxon>Streptosporangiales</taxon>
        <taxon>Thermomonosporaceae</taxon>
        <taxon>Actinoallomurus</taxon>
    </lineage>
</organism>
<comment type="subcellular location">
    <subcellularLocation>
        <location evidence="1">Cell membrane</location>
        <topology evidence="1">Multi-pass membrane protein</topology>
    </subcellularLocation>
</comment>
<evidence type="ECO:0000259" key="6">
    <source>
        <dbReference type="PROSITE" id="PS50850"/>
    </source>
</evidence>
<keyword evidence="3 5" id="KW-1133">Transmembrane helix</keyword>
<proteinExistence type="predicted"/>
<evidence type="ECO:0000313" key="7">
    <source>
        <dbReference type="EMBL" id="MFB9833019.1"/>
    </source>
</evidence>
<dbReference type="Gene3D" id="1.20.1250.20">
    <property type="entry name" value="MFS general substrate transporter like domains"/>
    <property type="match status" value="2"/>
</dbReference>
<feature type="transmembrane region" description="Helical" evidence="5">
    <location>
        <begin position="66"/>
        <end position="87"/>
    </location>
</feature>
<feature type="transmembrane region" description="Helical" evidence="5">
    <location>
        <begin position="306"/>
        <end position="324"/>
    </location>
</feature>
<evidence type="ECO:0000256" key="3">
    <source>
        <dbReference type="ARBA" id="ARBA00022989"/>
    </source>
</evidence>
<feature type="transmembrane region" description="Helical" evidence="5">
    <location>
        <begin position="394"/>
        <end position="412"/>
    </location>
</feature>
<protein>
    <submittedName>
        <fullName evidence="7">MFS transporter</fullName>
    </submittedName>
</protein>
<dbReference type="PROSITE" id="PS50850">
    <property type="entry name" value="MFS"/>
    <property type="match status" value="1"/>
</dbReference>
<feature type="transmembrane region" description="Helical" evidence="5">
    <location>
        <begin position="183"/>
        <end position="202"/>
    </location>
</feature>
<dbReference type="Proteomes" id="UP001589627">
    <property type="component" value="Unassembled WGS sequence"/>
</dbReference>
<dbReference type="InterPro" id="IPR005829">
    <property type="entry name" value="Sugar_transporter_CS"/>
</dbReference>
<evidence type="ECO:0000313" key="8">
    <source>
        <dbReference type="Proteomes" id="UP001589627"/>
    </source>
</evidence>
<feature type="transmembrane region" description="Helical" evidence="5">
    <location>
        <begin position="234"/>
        <end position="251"/>
    </location>
</feature>
<feature type="transmembrane region" description="Helical" evidence="5">
    <location>
        <begin position="330"/>
        <end position="348"/>
    </location>
</feature>
<evidence type="ECO:0000256" key="4">
    <source>
        <dbReference type="ARBA" id="ARBA00023136"/>
    </source>
</evidence>
<evidence type="ECO:0000256" key="2">
    <source>
        <dbReference type="ARBA" id="ARBA00022692"/>
    </source>
</evidence>
<dbReference type="InterPro" id="IPR020846">
    <property type="entry name" value="MFS_dom"/>
</dbReference>
<dbReference type="PANTHER" id="PTHR23508:SF10">
    <property type="entry name" value="CARBOXYLIC ACID TRANSPORTER PROTEIN HOMOLOG"/>
    <property type="match status" value="1"/>
</dbReference>
<sequence>MTPSAAPGRPASAPPGRLSPRAWGVLALTMMFWLADGYDTFILLVTGKPTLHELLPASALPRLPTYLGYLIAITLAGWATGGILGGILGDRLGRRRTMVYSVVLYSVFTGLSALTGTWWLFGITRFFTGVGIGAEWGVGTSLLQEVWPQRWRTKGAGLLQSGFSVGGLLVSGLWVLVGSTYGLSWRWMYLFGIIPLGVVALTRRHIPESDRWVAAKRSGMGVLDLLRGPSRRNFAAAMLVSIAITGGWWAVSSYLPTFVGGMVTDPRRTTFYTGWAAALYNIGEIIGCVALGFLSEAWGRKPTIQLYFVGCLIIVPVVFLGVHGAAAATWLQLVAGFLTGGVYSWYTVHTPELFPTAVRARAISAIFSGARYLAMIGAVLTGTLASSVGGFGRAAALFTPIYLIGIVAVFFLPETRGEPLPA</sequence>
<dbReference type="EMBL" id="JBHLZP010000071">
    <property type="protein sequence ID" value="MFB9833019.1"/>
    <property type="molecule type" value="Genomic_DNA"/>
</dbReference>
<feature type="transmembrane region" description="Helical" evidence="5">
    <location>
        <begin position="99"/>
        <end position="120"/>
    </location>
</feature>